<evidence type="ECO:0000256" key="7">
    <source>
        <dbReference type="RuleBase" id="RU004262"/>
    </source>
</evidence>
<dbReference type="RefSeq" id="XP_055881170.1">
    <property type="nucleotide sequence ID" value="XM_056025195.1"/>
</dbReference>
<dbReference type="InterPro" id="IPR000734">
    <property type="entry name" value="TAG_lipase"/>
</dbReference>
<evidence type="ECO:0000256" key="5">
    <source>
        <dbReference type="PIRSR" id="PIRSR000865-1"/>
    </source>
</evidence>
<evidence type="ECO:0000256" key="3">
    <source>
        <dbReference type="ARBA" id="ARBA00022525"/>
    </source>
</evidence>
<evidence type="ECO:0000256" key="1">
    <source>
        <dbReference type="ARBA" id="ARBA00004613"/>
    </source>
</evidence>
<dbReference type="GeneID" id="106065101"/>
<comment type="similarity">
    <text evidence="2 7">Belongs to the AB hydrolase superfamily. Lipase family.</text>
</comment>
<dbReference type="SUPFAM" id="SSF53474">
    <property type="entry name" value="alpha/beta-Hydrolases"/>
    <property type="match status" value="1"/>
</dbReference>
<feature type="active site" description="Charge relay system" evidence="5">
    <location>
        <position position="206"/>
    </location>
</feature>
<gene>
    <name evidence="11 12" type="primary">LOC106065101</name>
</gene>
<comment type="subcellular location">
    <subcellularLocation>
        <location evidence="1">Secreted</location>
    </subcellularLocation>
</comment>
<dbReference type="InterPro" id="IPR033906">
    <property type="entry name" value="Lipase_N"/>
</dbReference>
<dbReference type="InterPro" id="IPR002331">
    <property type="entry name" value="Lipase_panc"/>
</dbReference>
<dbReference type="PIRSF" id="PIRSF000865">
    <property type="entry name" value="Lipoprotein_lipase_LIPH"/>
    <property type="match status" value="1"/>
</dbReference>
<keyword evidence="3" id="KW-0964">Secreted</keyword>
<feature type="binding site" evidence="6">
    <location>
        <position position="222"/>
    </location>
    <ligand>
        <name>Ca(2+)</name>
        <dbReference type="ChEBI" id="CHEBI:29108"/>
    </ligand>
</feature>
<feature type="binding site" evidence="6">
    <location>
        <position position="225"/>
    </location>
    <ligand>
        <name>Ca(2+)</name>
        <dbReference type="ChEBI" id="CHEBI:29108"/>
    </ligand>
</feature>
<evidence type="ECO:0000259" key="9">
    <source>
        <dbReference type="Pfam" id="PF00151"/>
    </source>
</evidence>
<feature type="domain" description="Lipase" evidence="9">
    <location>
        <begin position="28"/>
        <end position="358"/>
    </location>
</feature>
<feature type="active site" description="Nucleophile" evidence="5">
    <location>
        <position position="182"/>
    </location>
</feature>
<dbReference type="RefSeq" id="XP_055881171.1">
    <property type="nucleotide sequence ID" value="XM_056025196.1"/>
</dbReference>
<dbReference type="GO" id="GO:0005615">
    <property type="term" value="C:extracellular space"/>
    <property type="evidence" value="ECO:0007669"/>
    <property type="project" value="TreeGrafter"/>
</dbReference>
<dbReference type="Pfam" id="PF00151">
    <property type="entry name" value="Lipase"/>
    <property type="match status" value="1"/>
</dbReference>
<feature type="chain" id="PRO_5044702714" evidence="8">
    <location>
        <begin position="26"/>
        <end position="491"/>
    </location>
</feature>
<dbReference type="OMA" id="CYRPLGC"/>
<sequence>MESRRRPVILLALVALTNIVHLTKGADEVCYTPLGCFSTEPPFGISLQRPLVLNPQSPGVIGTVFKLFTRESPSQSIDLPAIRVDNINDVWTGLKVRPVKFIVHGFLEDTDKDSWLRTLKTEILLQGYYHVIIVDWSEGNKPPYTLATANTRVVGAQIAHLIQKLEESFGIQPSDMHIIGHSLGSHIAGYAGERTYGRLGRITGLDPAGPYFENTDIRVRLDPSDARFVDVIHTDGRSLLLLGLGTLQPMGHYDFYPNLGHEMPGCQYFPIKDILELGMRGAAREGACNHARSVKYFIESVNVKFPYTAYPCSGEEDFVSGKCRTCSTQGCARMGFHAKPINELIQKYYLTTSDSEPFCQYHWEVFIKLSSQPTFSEKGIIEVNVATYSGVIKSVKSSNNPISLTNNQVVHVSLIDPVDIGSIATVSVRWKKEFSILDTLGGWFGKKPKKIYIDAVGVYSAENNEKVIFCARDEALEDDKTTLLLTQNQIC</sequence>
<keyword evidence="6" id="KW-0106">Calcium</keyword>
<dbReference type="GO" id="GO:0016042">
    <property type="term" value="P:lipid catabolic process"/>
    <property type="evidence" value="ECO:0007669"/>
    <property type="project" value="TreeGrafter"/>
</dbReference>
<evidence type="ECO:0000313" key="10">
    <source>
        <dbReference type="Proteomes" id="UP001165740"/>
    </source>
</evidence>
<keyword evidence="10" id="KW-1185">Reference proteome</keyword>
<dbReference type="AlphaFoldDB" id="A0A9W3A1W3"/>
<name>A0A9W3A1W3_BIOGL</name>
<dbReference type="GO" id="GO:0004806">
    <property type="term" value="F:triacylglycerol lipase activity"/>
    <property type="evidence" value="ECO:0007669"/>
    <property type="project" value="InterPro"/>
</dbReference>
<dbReference type="Gene3D" id="2.60.60.20">
    <property type="entry name" value="PLAT/LH2 domain"/>
    <property type="match status" value="1"/>
</dbReference>
<evidence type="ECO:0000256" key="4">
    <source>
        <dbReference type="ARBA" id="ARBA00023157"/>
    </source>
</evidence>
<evidence type="ECO:0000256" key="6">
    <source>
        <dbReference type="PIRSR" id="PIRSR000865-2"/>
    </source>
</evidence>
<dbReference type="Proteomes" id="UP001165740">
    <property type="component" value="Chromosome 1"/>
</dbReference>
<dbReference type="OrthoDB" id="199913at2759"/>
<dbReference type="PRINTS" id="PR00823">
    <property type="entry name" value="PANCLIPASE"/>
</dbReference>
<evidence type="ECO:0000256" key="2">
    <source>
        <dbReference type="ARBA" id="ARBA00010701"/>
    </source>
</evidence>
<dbReference type="GO" id="GO:0046872">
    <property type="term" value="F:metal ion binding"/>
    <property type="evidence" value="ECO:0007669"/>
    <property type="project" value="UniProtKB-KW"/>
</dbReference>
<dbReference type="InterPro" id="IPR013818">
    <property type="entry name" value="Lipase"/>
</dbReference>
<dbReference type="InterPro" id="IPR029058">
    <property type="entry name" value="AB_hydrolase_fold"/>
</dbReference>
<evidence type="ECO:0000313" key="12">
    <source>
        <dbReference type="RefSeq" id="XP_055881171.1"/>
    </source>
</evidence>
<accession>A0A9W3A1W3</accession>
<feature type="signal peptide" evidence="8">
    <location>
        <begin position="1"/>
        <end position="25"/>
    </location>
</feature>
<feature type="binding site" evidence="6">
    <location>
        <position position="220"/>
    </location>
    <ligand>
        <name>Ca(2+)</name>
        <dbReference type="ChEBI" id="CHEBI:29108"/>
    </ligand>
</feature>
<keyword evidence="4" id="KW-1015">Disulfide bond</keyword>
<dbReference type="FunFam" id="3.40.50.1820:FF:000033">
    <property type="entry name" value="Pancreatic triacylglycerol lipase"/>
    <property type="match status" value="1"/>
</dbReference>
<reference evidence="11 12" key="1">
    <citation type="submission" date="2025-04" db="UniProtKB">
        <authorList>
            <consortium name="RefSeq"/>
        </authorList>
    </citation>
    <scope>IDENTIFICATION</scope>
</reference>
<keyword evidence="8" id="KW-0732">Signal</keyword>
<dbReference type="Gene3D" id="3.40.50.1820">
    <property type="entry name" value="alpha/beta hydrolase"/>
    <property type="match status" value="1"/>
</dbReference>
<keyword evidence="6" id="KW-0479">Metal-binding</keyword>
<dbReference type="InterPro" id="IPR016272">
    <property type="entry name" value="Lipase_LIPH"/>
</dbReference>
<dbReference type="CDD" id="cd00707">
    <property type="entry name" value="Pancreat_lipase_like"/>
    <property type="match status" value="1"/>
</dbReference>
<evidence type="ECO:0000256" key="8">
    <source>
        <dbReference type="SAM" id="SignalP"/>
    </source>
</evidence>
<dbReference type="PANTHER" id="PTHR11610">
    <property type="entry name" value="LIPASE"/>
    <property type="match status" value="1"/>
</dbReference>
<dbReference type="PANTHER" id="PTHR11610:SF173">
    <property type="entry name" value="LIPASE DOMAIN-CONTAINING PROTEIN-RELATED"/>
    <property type="match status" value="1"/>
</dbReference>
<dbReference type="PRINTS" id="PR00821">
    <property type="entry name" value="TAGLIPASE"/>
</dbReference>
<proteinExistence type="inferred from homology"/>
<feature type="active site" description="Charge relay system" evidence="5">
    <location>
        <position position="290"/>
    </location>
</feature>
<organism evidence="10 12">
    <name type="scientific">Biomphalaria glabrata</name>
    <name type="common">Bloodfluke planorb</name>
    <name type="synonym">Freshwater snail</name>
    <dbReference type="NCBI Taxonomy" id="6526"/>
    <lineage>
        <taxon>Eukaryota</taxon>
        <taxon>Metazoa</taxon>
        <taxon>Spiralia</taxon>
        <taxon>Lophotrochozoa</taxon>
        <taxon>Mollusca</taxon>
        <taxon>Gastropoda</taxon>
        <taxon>Heterobranchia</taxon>
        <taxon>Euthyneura</taxon>
        <taxon>Panpulmonata</taxon>
        <taxon>Hygrophila</taxon>
        <taxon>Lymnaeoidea</taxon>
        <taxon>Planorbidae</taxon>
        <taxon>Biomphalaria</taxon>
    </lineage>
</organism>
<evidence type="ECO:0000313" key="11">
    <source>
        <dbReference type="RefSeq" id="XP_055881170.1"/>
    </source>
</evidence>
<protein>
    <submittedName>
        <fullName evidence="11 12">Pancreatic triacylglycerol lipase-like</fullName>
    </submittedName>
</protein>